<dbReference type="EMBL" id="CP039346">
    <property type="protein sequence ID" value="QCD82391.1"/>
    <property type="molecule type" value="Genomic_DNA"/>
</dbReference>
<gene>
    <name evidence="2" type="ORF">DEO72_LG2g2728</name>
</gene>
<keyword evidence="3" id="KW-1185">Reference proteome</keyword>
<dbReference type="PANTHER" id="PTHR35744:SF2">
    <property type="entry name" value="OS06G0166200 PROTEIN"/>
    <property type="match status" value="1"/>
</dbReference>
<dbReference type="Proteomes" id="UP000501690">
    <property type="component" value="Linkage Group LG2"/>
</dbReference>
<protein>
    <submittedName>
        <fullName evidence="2">Uncharacterized protein</fullName>
    </submittedName>
</protein>
<dbReference type="PANTHER" id="PTHR35744">
    <property type="entry name" value="C2H2-TYPE DOMAIN-CONTAINING PROTEIN"/>
    <property type="match status" value="1"/>
</dbReference>
<dbReference type="AlphaFoldDB" id="A0A4D6L1L4"/>
<feature type="region of interest" description="Disordered" evidence="1">
    <location>
        <begin position="1"/>
        <end position="32"/>
    </location>
</feature>
<name>A0A4D6L1L4_VIGUN</name>
<evidence type="ECO:0000313" key="2">
    <source>
        <dbReference type="EMBL" id="QCD82391.1"/>
    </source>
</evidence>
<reference evidence="2 3" key="1">
    <citation type="submission" date="2019-04" db="EMBL/GenBank/DDBJ databases">
        <title>An improved genome assembly and genetic linkage map for asparagus bean, Vigna unguiculata ssp. sesquipedialis.</title>
        <authorList>
            <person name="Xia Q."/>
            <person name="Zhang R."/>
            <person name="Dong Y."/>
        </authorList>
    </citation>
    <scope>NUCLEOTIDE SEQUENCE [LARGE SCALE GENOMIC DNA]</scope>
    <source>
        <tissue evidence="2">Leaf</tissue>
    </source>
</reference>
<organism evidence="2 3">
    <name type="scientific">Vigna unguiculata</name>
    <name type="common">Cowpea</name>
    <dbReference type="NCBI Taxonomy" id="3917"/>
    <lineage>
        <taxon>Eukaryota</taxon>
        <taxon>Viridiplantae</taxon>
        <taxon>Streptophyta</taxon>
        <taxon>Embryophyta</taxon>
        <taxon>Tracheophyta</taxon>
        <taxon>Spermatophyta</taxon>
        <taxon>Magnoliopsida</taxon>
        <taxon>eudicotyledons</taxon>
        <taxon>Gunneridae</taxon>
        <taxon>Pentapetalae</taxon>
        <taxon>rosids</taxon>
        <taxon>fabids</taxon>
        <taxon>Fabales</taxon>
        <taxon>Fabaceae</taxon>
        <taxon>Papilionoideae</taxon>
        <taxon>50 kb inversion clade</taxon>
        <taxon>NPAAA clade</taxon>
        <taxon>indigoferoid/millettioid clade</taxon>
        <taxon>Phaseoleae</taxon>
        <taxon>Vigna</taxon>
    </lineage>
</organism>
<sequence>MPGRGGPNTRTPLPGGGGMPGRGGGGAGIPGRGRAGGPLTICSGGGGPAATTLLVPKVGYRLAAELRRAGVFVKIVQDKSQAADWALKRQMVHSMSRGIDWLFLVLDDSDFSEMLRKAWEANLGTVVVGDWDRALGRDADLWALVARGKKMVARGRLHGCARGRRTRGGRGGGSCALRRFARRSCGGVAREVAERRSSSAAAAVQMVREDEEFAEAMVVAWWMLAFAAAMEKMVREGCCWRWRNPCIGGRKRLAAAAVWRVEGEEKIRVRVLGNEDDDVAAFHWTAC</sequence>
<feature type="compositionally biased region" description="Gly residues" evidence="1">
    <location>
        <begin position="14"/>
        <end position="32"/>
    </location>
</feature>
<evidence type="ECO:0000256" key="1">
    <source>
        <dbReference type="SAM" id="MobiDB-lite"/>
    </source>
</evidence>
<proteinExistence type="predicted"/>
<evidence type="ECO:0000313" key="3">
    <source>
        <dbReference type="Proteomes" id="UP000501690"/>
    </source>
</evidence>
<accession>A0A4D6L1L4</accession>